<dbReference type="EMBL" id="JXOK01000024">
    <property type="protein sequence ID" value="KIN11331.1"/>
    <property type="molecule type" value="Genomic_DNA"/>
</dbReference>
<dbReference type="InterPro" id="IPR027417">
    <property type="entry name" value="P-loop_NTPase"/>
</dbReference>
<comment type="caution">
    <text evidence="2">The sequence shown here is derived from an EMBL/GenBank/DDBJ whole genome shotgun (WGS) entry which is preliminary data.</text>
</comment>
<evidence type="ECO:0000313" key="3">
    <source>
        <dbReference type="Proteomes" id="UP000031977"/>
    </source>
</evidence>
<protein>
    <recommendedName>
        <fullName evidence="1">NACHT domain-containing protein</fullName>
    </recommendedName>
</protein>
<reference evidence="2 3" key="1">
    <citation type="submission" date="2015-01" db="EMBL/GenBank/DDBJ databases">
        <title>Draft genome of Vibrio mytili type strain CAIM 528.</title>
        <authorList>
            <person name="Gonzalez-Castillo A."/>
            <person name="Gomez-Gil B."/>
            <person name="Enciso-Ibarra J."/>
        </authorList>
    </citation>
    <scope>NUCLEOTIDE SEQUENCE [LARGE SCALE GENOMIC DNA]</scope>
    <source>
        <strain evidence="2 3">CAIM 528</strain>
    </source>
</reference>
<dbReference type="Proteomes" id="UP000031977">
    <property type="component" value="Unassembled WGS sequence"/>
</dbReference>
<feature type="domain" description="NACHT" evidence="1">
    <location>
        <begin position="358"/>
        <end position="491"/>
    </location>
</feature>
<name>A0A0C3HT08_9VIBR</name>
<sequence length="977" mass="113888">MKALIEQLINLDEKLYLEFKMEWYWLDKKPDIKEWGEFLKDFSALVNCSSSHISSDKYLLIGINESESGDKRVVDVDLKRFGFSSIEEFKIKVDEKLAQFFTFEKETPSYYEIIQEEYKGKNILYFHIKPVMSLMVLKKDLQDKSRMEKKGNVFIRELKANNEPQVANASPVEIIELTRRHEENTPSLLSEINIGKSIGKTVKLFLKKNGIFKESGHAKKKIWKEKILFEVYNLKSEFTDDIDFIYLFRDSNQVRTRDYLLENNIISSNSKKYILIDDGLSKDVTGIKSKFSANGVYSLGQFALNYLYKDLLDEDIFHDGKFRKQKQVKNFIEPFTKNSDDKNALVMLNEWFSRSSSPLMVVKGYGGVGKTTLVKYFLDEIYSSNMKKEDGYKILFIDSKKIIDEISLKGNIDNLFNFYDAYASLYNIENKFNKDLLELSLDNGSLLIVVDGIDEVIAKLNNKFDVKKFISSIFENYIIGSAKTKIVLTCRDYFWDANTDEEYAISKIELNPFTEFLAKKLFEKEYSSNSREFKKCVQYANEFKFSPDKTDGEHVFIPYILDVIMDVVKQSRDLGYVSKDDIDSNLLNVELTDDYFVGRICNREIEKLNNTSIDNQISIFMKMAVQYNGYVHDSNINSIFQSIEDSDIEEVVTLFKGHPFISYDHEAKLSSFKYDFFEDFFVNLFICSFLINKTEKEASEDIENLICEHIKYNASFTDRIASRVNFNDELELFIIELIDGYICKIKDADNFKYRKIISSLTCILLSCAYKKNGSSTPEENTNLLDSIFGRSFDYLSIINLFGKESDKLIFDFRGRSMTNVWFENYPFFWECKVNEETSFSNSTFKYLEPRNGVRIPKIHEKLFVKCDLSGIKEILKSSDDNHNKKENSIRSDIIKIFRLFDNGGTFKEQKKEYIEKHANGIILKQLIKKKVISPYKNPKKPKINQLRVSDDFFDIIKVLDQSGSCYELERAVNLVSE</sequence>
<dbReference type="InterPro" id="IPR007111">
    <property type="entry name" value="NACHT_NTPase"/>
</dbReference>
<dbReference type="Gene3D" id="3.30.950.30">
    <property type="entry name" value="Schlafen, AAA domain"/>
    <property type="match status" value="1"/>
</dbReference>
<proteinExistence type="predicted"/>
<dbReference type="OrthoDB" id="6660653at2"/>
<gene>
    <name evidence="2" type="ORF">SU60_07935</name>
</gene>
<dbReference type="RefSeq" id="WP_041155042.1">
    <property type="nucleotide sequence ID" value="NZ_JXOK01000024.1"/>
</dbReference>
<organism evidence="2 3">
    <name type="scientific">Vibrio mytili</name>
    <dbReference type="NCBI Taxonomy" id="50718"/>
    <lineage>
        <taxon>Bacteria</taxon>
        <taxon>Pseudomonadati</taxon>
        <taxon>Pseudomonadota</taxon>
        <taxon>Gammaproteobacteria</taxon>
        <taxon>Vibrionales</taxon>
        <taxon>Vibrionaceae</taxon>
        <taxon>Vibrio</taxon>
    </lineage>
</organism>
<dbReference type="Pfam" id="PF05729">
    <property type="entry name" value="NACHT"/>
    <property type="match status" value="1"/>
</dbReference>
<dbReference type="STRING" id="50718.SU60_07935"/>
<dbReference type="AlphaFoldDB" id="A0A0C3HT08"/>
<dbReference type="Gene3D" id="3.40.50.300">
    <property type="entry name" value="P-loop containing nucleotide triphosphate hydrolases"/>
    <property type="match status" value="1"/>
</dbReference>
<accession>A0A0C3HT08</accession>
<evidence type="ECO:0000259" key="1">
    <source>
        <dbReference type="PROSITE" id="PS50837"/>
    </source>
</evidence>
<dbReference type="PROSITE" id="PS50837">
    <property type="entry name" value="NACHT"/>
    <property type="match status" value="1"/>
</dbReference>
<evidence type="ECO:0000313" key="2">
    <source>
        <dbReference type="EMBL" id="KIN11331.1"/>
    </source>
</evidence>
<keyword evidence="3" id="KW-1185">Reference proteome</keyword>
<dbReference type="SUPFAM" id="SSF52540">
    <property type="entry name" value="P-loop containing nucleoside triphosphate hydrolases"/>
    <property type="match status" value="1"/>
</dbReference>
<dbReference type="InterPro" id="IPR038461">
    <property type="entry name" value="Schlafen_AlbA_2_dom_sf"/>
</dbReference>